<dbReference type="PROSITE" id="PS01302">
    <property type="entry name" value="UPF0758"/>
    <property type="match status" value="1"/>
</dbReference>
<evidence type="ECO:0000313" key="9">
    <source>
        <dbReference type="Proteomes" id="UP000030700"/>
    </source>
</evidence>
<keyword evidence="9" id="KW-1185">Reference proteome</keyword>
<comment type="similarity">
    <text evidence="6">Belongs to the UPF0758 family.</text>
</comment>
<dbReference type="GO" id="GO:0008237">
    <property type="term" value="F:metallopeptidase activity"/>
    <property type="evidence" value="ECO:0007669"/>
    <property type="project" value="UniProtKB-KW"/>
</dbReference>
<keyword evidence="4" id="KW-0862">Zinc</keyword>
<name>A0A0S6VRA1_9BACT</name>
<keyword evidence="2" id="KW-0479">Metal-binding</keyword>
<sequence>MEYLTIKEMPEDTRPRERLEHFGPGALSNQELLAITISTGIVKDGQKYTAIDLATQVLNHFDGLKGVAQADFPQLKGVPGIGSAKACQIMAAFELGKRVAMFFAANKPIIRTPTDIFEYFRDQMSLLTREVFRVVALDTKNRIIKDQVISEGTLNASIVHPRDVFRMAVVNSAANLILMHNHPSGDPTPSSEDVSITRRLVESGTMMDIPVLDHIIIAGGKFVSMKELRLM</sequence>
<dbReference type="Pfam" id="PF20582">
    <property type="entry name" value="UPF0758_N"/>
    <property type="match status" value="1"/>
</dbReference>
<dbReference type="STRING" id="1499966.U14_01005"/>
<dbReference type="InterPro" id="IPR037518">
    <property type="entry name" value="MPN"/>
</dbReference>
<dbReference type="InterPro" id="IPR010994">
    <property type="entry name" value="RuvA_2-like"/>
</dbReference>
<dbReference type="PANTHER" id="PTHR30471:SF3">
    <property type="entry name" value="UPF0758 PROTEIN YEES-RELATED"/>
    <property type="match status" value="1"/>
</dbReference>
<dbReference type="NCBIfam" id="TIGR00608">
    <property type="entry name" value="radc"/>
    <property type="match status" value="1"/>
</dbReference>
<keyword evidence="1" id="KW-0645">Protease</keyword>
<evidence type="ECO:0000256" key="1">
    <source>
        <dbReference type="ARBA" id="ARBA00022670"/>
    </source>
</evidence>
<dbReference type="Gene3D" id="3.40.140.10">
    <property type="entry name" value="Cytidine Deaminase, domain 2"/>
    <property type="match status" value="1"/>
</dbReference>
<proteinExistence type="inferred from homology"/>
<evidence type="ECO:0000256" key="3">
    <source>
        <dbReference type="ARBA" id="ARBA00022801"/>
    </source>
</evidence>
<feature type="domain" description="MPN" evidence="7">
    <location>
        <begin position="109"/>
        <end position="231"/>
    </location>
</feature>
<evidence type="ECO:0000259" key="7">
    <source>
        <dbReference type="PROSITE" id="PS50249"/>
    </source>
</evidence>
<protein>
    <submittedName>
        <fullName evidence="8">DNA repair protein RadC</fullName>
    </submittedName>
</protein>
<gene>
    <name evidence="8" type="ORF">U14_01005</name>
</gene>
<organism evidence="8">
    <name type="scientific">Candidatus Moduliflexus flocculans</name>
    <dbReference type="NCBI Taxonomy" id="1499966"/>
    <lineage>
        <taxon>Bacteria</taxon>
        <taxon>Candidatus Moduliflexota</taxon>
        <taxon>Candidatus Moduliflexia</taxon>
        <taxon>Candidatus Moduliflexales</taxon>
        <taxon>Candidatus Moduliflexaceae</taxon>
    </lineage>
</organism>
<keyword evidence="3" id="KW-0378">Hydrolase</keyword>
<dbReference type="Proteomes" id="UP000030700">
    <property type="component" value="Unassembled WGS sequence"/>
</dbReference>
<dbReference type="InterPro" id="IPR046778">
    <property type="entry name" value="UPF0758_N"/>
</dbReference>
<dbReference type="GO" id="GO:0046872">
    <property type="term" value="F:metal ion binding"/>
    <property type="evidence" value="ECO:0007669"/>
    <property type="project" value="UniProtKB-KW"/>
</dbReference>
<dbReference type="Gene3D" id="1.10.150.20">
    <property type="entry name" value="5' to 3' exonuclease, C-terminal subdomain"/>
    <property type="match status" value="1"/>
</dbReference>
<dbReference type="GO" id="GO:0006508">
    <property type="term" value="P:proteolysis"/>
    <property type="evidence" value="ECO:0007669"/>
    <property type="project" value="UniProtKB-KW"/>
</dbReference>
<evidence type="ECO:0000256" key="4">
    <source>
        <dbReference type="ARBA" id="ARBA00022833"/>
    </source>
</evidence>
<dbReference type="CDD" id="cd08071">
    <property type="entry name" value="MPN_DUF2466"/>
    <property type="match status" value="1"/>
</dbReference>
<dbReference type="EMBL" id="DF820455">
    <property type="protein sequence ID" value="GAK49781.1"/>
    <property type="molecule type" value="Genomic_DNA"/>
</dbReference>
<evidence type="ECO:0000256" key="5">
    <source>
        <dbReference type="ARBA" id="ARBA00023049"/>
    </source>
</evidence>
<dbReference type="AlphaFoldDB" id="A0A0S6VRA1"/>
<dbReference type="InterPro" id="IPR001405">
    <property type="entry name" value="UPF0758"/>
</dbReference>
<evidence type="ECO:0000256" key="6">
    <source>
        <dbReference type="RuleBase" id="RU003797"/>
    </source>
</evidence>
<reference evidence="8" key="1">
    <citation type="journal article" date="2015" name="PeerJ">
        <title>First genomic representation of candidate bacterial phylum KSB3 points to enhanced environmental sensing as a trigger of wastewater bulking.</title>
        <authorList>
            <person name="Sekiguchi Y."/>
            <person name="Ohashi A."/>
            <person name="Parks D.H."/>
            <person name="Yamauchi T."/>
            <person name="Tyson G.W."/>
            <person name="Hugenholtz P."/>
        </authorList>
    </citation>
    <scope>NUCLEOTIDE SEQUENCE [LARGE SCALE GENOMIC DNA]</scope>
</reference>
<dbReference type="HOGENOM" id="CLU_073529_0_2_0"/>
<evidence type="ECO:0000313" key="8">
    <source>
        <dbReference type="EMBL" id="GAK49781.1"/>
    </source>
</evidence>
<dbReference type="PROSITE" id="PS50249">
    <property type="entry name" value="MPN"/>
    <property type="match status" value="1"/>
</dbReference>
<dbReference type="InterPro" id="IPR020891">
    <property type="entry name" value="UPF0758_CS"/>
</dbReference>
<dbReference type="NCBIfam" id="NF000642">
    <property type="entry name" value="PRK00024.1"/>
    <property type="match status" value="1"/>
</dbReference>
<keyword evidence="5" id="KW-0482">Metalloprotease</keyword>
<dbReference type="InterPro" id="IPR025657">
    <property type="entry name" value="RadC_JAB"/>
</dbReference>
<dbReference type="SUPFAM" id="SSF47781">
    <property type="entry name" value="RuvA domain 2-like"/>
    <property type="match status" value="1"/>
</dbReference>
<evidence type="ECO:0000256" key="2">
    <source>
        <dbReference type="ARBA" id="ARBA00022723"/>
    </source>
</evidence>
<dbReference type="PANTHER" id="PTHR30471">
    <property type="entry name" value="DNA REPAIR PROTEIN RADC"/>
    <property type="match status" value="1"/>
</dbReference>
<accession>A0A0S6VRA1</accession>
<dbReference type="Pfam" id="PF04002">
    <property type="entry name" value="RadC"/>
    <property type="match status" value="1"/>
</dbReference>